<keyword evidence="4" id="KW-1185">Reference proteome</keyword>
<protein>
    <recommendedName>
        <fullName evidence="2">Putative glutamine amidotransferase domain-containing protein</fullName>
    </recommendedName>
</protein>
<dbReference type="EMBL" id="CP036275">
    <property type="protein sequence ID" value="QDU39968.1"/>
    <property type="molecule type" value="Genomic_DNA"/>
</dbReference>
<dbReference type="InterPro" id="IPR029062">
    <property type="entry name" value="Class_I_gatase-like"/>
</dbReference>
<dbReference type="InterPro" id="IPR036465">
    <property type="entry name" value="vWFA_dom_sf"/>
</dbReference>
<feature type="domain" description="Putative glutamine amidotransferase" evidence="2">
    <location>
        <begin position="411"/>
        <end position="564"/>
    </location>
</feature>
<dbReference type="RefSeq" id="WP_145371096.1">
    <property type="nucleotide sequence ID" value="NZ_CP036275.1"/>
</dbReference>
<dbReference type="PANTHER" id="PTHR37947">
    <property type="entry name" value="BLL2462 PROTEIN"/>
    <property type="match status" value="1"/>
</dbReference>
<dbReference type="InterPro" id="IPR010768">
    <property type="entry name" value="GATase1-like"/>
</dbReference>
<sequence>MQFLVDPVWPWPRVAAATVVLLALVLWTYPQRVRHLPTGWRRLLIGLRVAAVLALVFAMLRPAIRFDEIDRQAAQLMVLLDSSRSMTTPDGPGGLTRRQTILKTLEDEEERLDELGEDVDIRFVDFAEEMIPTDEPAEDAEGEYTAIGDVVDDLRREDTGKRVVGVVLMSDGAQRAPAEDAADPRLAARRYAEERGIPIHTVVYGTSELASAGLDLAVEDVLIRGGSSIFEKKTVPIEAQVRLLGAAGRKVRVRLLLEDRSGKGAGQSGELKPIPLAPDTQPFTEIETRENAVTVPVDLSFVATTPGEYKLAVEVVPDEGELKLSNNRIETLITVRKGGLRVAYFETPRTEQKFLRRLNETAEIQLDTQVVLPGPFLDRTRIEPRFFEPGAYDVYIIGDVPARVFVQDGINLLDRLSERLSEGAGLLMLGGQDNFAAGGYASTRIAQWLPVDLEAPAESPQIKRPLKMIPTREGLQHYVMQVAGNNEQVWRELPEFSGATRLKPRSEFIDVLARTEDDVPLLMAADTGRARTAAFAADETYRWHLHGYEDVHQRFWQQLLLWLAHKEFDTDSQVWVQAEPRRVGPRSPVSFTFGARDEEGNDLPDATFEVDVVRPDGETVSVTPQRSGVEHFAEFRDTNLPGDYWVSVKATHEGEVLGMPALARFIVDDRDPEMDNPAADPDLMSEIAAITGTTPLTPEQFGDLLQNLIDAGVSTEITRSTQIKLWDGWPFLLVFVGLMSAEWFVRKTRGLV</sequence>
<dbReference type="SUPFAM" id="SSF52317">
    <property type="entry name" value="Class I glutamine amidotransferase-like"/>
    <property type="match status" value="1"/>
</dbReference>
<evidence type="ECO:0000313" key="3">
    <source>
        <dbReference type="EMBL" id="QDU39968.1"/>
    </source>
</evidence>
<dbReference type="Gene3D" id="3.40.50.410">
    <property type="entry name" value="von Willebrand factor, type A domain"/>
    <property type="match status" value="1"/>
</dbReference>
<reference evidence="3 4" key="1">
    <citation type="submission" date="2019-02" db="EMBL/GenBank/DDBJ databases">
        <title>Deep-cultivation of Planctomycetes and their phenomic and genomic characterization uncovers novel biology.</title>
        <authorList>
            <person name="Wiegand S."/>
            <person name="Jogler M."/>
            <person name="Boedeker C."/>
            <person name="Pinto D."/>
            <person name="Vollmers J."/>
            <person name="Rivas-Marin E."/>
            <person name="Kohn T."/>
            <person name="Peeters S.H."/>
            <person name="Heuer A."/>
            <person name="Rast P."/>
            <person name="Oberbeckmann S."/>
            <person name="Bunk B."/>
            <person name="Jeske O."/>
            <person name="Meyerdierks A."/>
            <person name="Storesund J.E."/>
            <person name="Kallscheuer N."/>
            <person name="Luecker S."/>
            <person name="Lage O.M."/>
            <person name="Pohl T."/>
            <person name="Merkel B.J."/>
            <person name="Hornburger P."/>
            <person name="Mueller R.-W."/>
            <person name="Bruemmer F."/>
            <person name="Labrenz M."/>
            <person name="Spormann A.M."/>
            <person name="Op den Camp H."/>
            <person name="Overmann J."/>
            <person name="Amann R."/>
            <person name="Jetten M.S.M."/>
            <person name="Mascher T."/>
            <person name="Medema M.H."/>
            <person name="Devos D.P."/>
            <person name="Kaster A.-K."/>
            <person name="Ovreas L."/>
            <person name="Rohde M."/>
            <person name="Galperin M.Y."/>
            <person name="Jogler C."/>
        </authorList>
    </citation>
    <scope>NUCLEOTIDE SEQUENCE [LARGE SCALE GENOMIC DNA]</scope>
    <source>
        <strain evidence="3 4">Mal4</strain>
    </source>
</reference>
<dbReference type="PANTHER" id="PTHR37947:SF1">
    <property type="entry name" value="BLL2462 PROTEIN"/>
    <property type="match status" value="1"/>
</dbReference>
<feature type="transmembrane region" description="Helical" evidence="1">
    <location>
        <begin position="12"/>
        <end position="30"/>
    </location>
</feature>
<keyword evidence="1" id="KW-0812">Transmembrane</keyword>
<dbReference type="Proteomes" id="UP000320496">
    <property type="component" value="Chromosome"/>
</dbReference>
<feature type="transmembrane region" description="Helical" evidence="1">
    <location>
        <begin position="42"/>
        <end position="60"/>
    </location>
</feature>
<proteinExistence type="predicted"/>
<keyword evidence="1" id="KW-0472">Membrane</keyword>
<evidence type="ECO:0000259" key="2">
    <source>
        <dbReference type="Pfam" id="PF07090"/>
    </source>
</evidence>
<organism evidence="3 4">
    <name type="scientific">Maioricimonas rarisocia</name>
    <dbReference type="NCBI Taxonomy" id="2528026"/>
    <lineage>
        <taxon>Bacteria</taxon>
        <taxon>Pseudomonadati</taxon>
        <taxon>Planctomycetota</taxon>
        <taxon>Planctomycetia</taxon>
        <taxon>Planctomycetales</taxon>
        <taxon>Planctomycetaceae</taxon>
        <taxon>Maioricimonas</taxon>
    </lineage>
</organism>
<dbReference type="KEGG" id="mri:Mal4_43220"/>
<dbReference type="AlphaFoldDB" id="A0A517ZBW6"/>
<gene>
    <name evidence="3" type="ORF">Mal4_43220</name>
</gene>
<keyword evidence="1" id="KW-1133">Transmembrane helix</keyword>
<evidence type="ECO:0000256" key="1">
    <source>
        <dbReference type="SAM" id="Phobius"/>
    </source>
</evidence>
<evidence type="ECO:0000313" key="4">
    <source>
        <dbReference type="Proteomes" id="UP000320496"/>
    </source>
</evidence>
<dbReference type="OrthoDB" id="9781333at2"/>
<dbReference type="Gene3D" id="3.40.50.880">
    <property type="match status" value="1"/>
</dbReference>
<accession>A0A517ZBW6</accession>
<dbReference type="Pfam" id="PF07090">
    <property type="entry name" value="GATase1_like"/>
    <property type="match status" value="1"/>
</dbReference>
<name>A0A517ZBW6_9PLAN</name>